<name>A0ABY8JNM4_9BRAD</name>
<keyword evidence="2" id="KW-1185">Reference proteome</keyword>
<reference evidence="1 2" key="1">
    <citation type="submission" date="2023-04" db="EMBL/GenBank/DDBJ databases">
        <title>Australian commercial rhizobial inoculants.</title>
        <authorList>
            <person name="Kohlmeier M.G."/>
            <person name="O'Hara G.W."/>
            <person name="Colombi E."/>
            <person name="Ramsay J.P."/>
            <person name="Terpolilli J."/>
        </authorList>
    </citation>
    <scope>NUCLEOTIDE SEQUENCE [LARGE SCALE GENOMIC DNA]</scope>
    <source>
        <strain evidence="1 2">CB627</strain>
    </source>
</reference>
<organism evidence="1 2">
    <name type="scientific">Bradyrhizobium brasilense</name>
    <dbReference type="NCBI Taxonomy" id="1419277"/>
    <lineage>
        <taxon>Bacteria</taxon>
        <taxon>Pseudomonadati</taxon>
        <taxon>Pseudomonadota</taxon>
        <taxon>Alphaproteobacteria</taxon>
        <taxon>Hyphomicrobiales</taxon>
        <taxon>Nitrobacteraceae</taxon>
        <taxon>Bradyrhizobium</taxon>
    </lineage>
</organism>
<gene>
    <name evidence="1" type="ORF">QA636_16480</name>
</gene>
<proteinExistence type="predicted"/>
<dbReference type="EMBL" id="CP121646">
    <property type="protein sequence ID" value="WFU66992.1"/>
    <property type="molecule type" value="Genomic_DNA"/>
</dbReference>
<sequence>MSQVNRNANINEPLFHSVSHYNSPGDVLNDSGLSTDEKRVILSSWASDMYVVESQPALREVPGIPHRLRLAEILAALKRLDDESDPPPRAGMAMRTPRFSKPVCAVSDSERHAASRRHRPLRISRANARWTREANVRRYRRLLDTQLTDAERSFIKRRLVEELKGLIASKSEHHHTN</sequence>
<dbReference type="RefSeq" id="WP_246786602.1">
    <property type="nucleotide sequence ID" value="NZ_CP121646.1"/>
</dbReference>
<protein>
    <submittedName>
        <fullName evidence="1">Uncharacterized protein</fullName>
    </submittedName>
</protein>
<accession>A0ABY8JNM4</accession>
<dbReference type="Proteomes" id="UP001221546">
    <property type="component" value="Chromosome"/>
</dbReference>
<evidence type="ECO:0000313" key="1">
    <source>
        <dbReference type="EMBL" id="WFU66992.1"/>
    </source>
</evidence>
<evidence type="ECO:0000313" key="2">
    <source>
        <dbReference type="Proteomes" id="UP001221546"/>
    </source>
</evidence>